<evidence type="ECO:0000313" key="1">
    <source>
        <dbReference type="EMBL" id="GEK55906.1"/>
    </source>
</evidence>
<dbReference type="EMBL" id="BJUM01000028">
    <property type="protein sequence ID" value="GEK55906.1"/>
    <property type="molecule type" value="Genomic_DNA"/>
</dbReference>
<comment type="caution">
    <text evidence="1">The sequence shown here is derived from an EMBL/GenBank/DDBJ whole genome shotgun (WGS) entry which is preliminary data.</text>
</comment>
<dbReference type="RefSeq" id="WP_089346589.1">
    <property type="nucleotide sequence ID" value="NZ_BJUM01000028.1"/>
</dbReference>
<sequence>MLTLEKHKKYPFPILRYPLDTKENRAINVAKSMLYQMNLLDITIKDEKFLLSFAKSLNEVERDPSAPYLCFDCDPQRTAQFLQRFQSNLSECGQNFSLSKLGYLMALTLGFDKYDALLRQLEAYQCFIKKPWHIGGKKITKPVMHRYYDGVAVDVPIASIASRHSSLFQDISASSINANHPKFIGRPITFSYKKICHGCEFRGFGATEEDAMAWLIVHAVHQLQDVKLWNIEFKFYRATLRYENETADYM</sequence>
<dbReference type="Proteomes" id="UP000321419">
    <property type="component" value="Unassembled WGS sequence"/>
</dbReference>
<evidence type="ECO:0000313" key="2">
    <source>
        <dbReference type="Proteomes" id="UP000321419"/>
    </source>
</evidence>
<organism evidence="1 2">
    <name type="scientific">Pseudoalteromonas espejiana</name>
    <dbReference type="NCBI Taxonomy" id="28107"/>
    <lineage>
        <taxon>Bacteria</taxon>
        <taxon>Pseudomonadati</taxon>
        <taxon>Pseudomonadota</taxon>
        <taxon>Gammaproteobacteria</taxon>
        <taxon>Alteromonadales</taxon>
        <taxon>Pseudoalteromonadaceae</taxon>
        <taxon>Pseudoalteromonas</taxon>
    </lineage>
</organism>
<protein>
    <submittedName>
        <fullName evidence="1">Uncharacterized protein</fullName>
    </submittedName>
</protein>
<dbReference type="AlphaFoldDB" id="A0A510XXX3"/>
<accession>A0A510XXX3</accession>
<reference evidence="1 2" key="1">
    <citation type="submission" date="2019-07" db="EMBL/GenBank/DDBJ databases">
        <title>Whole genome shotgun sequence of Pseudoalteromonas espejiana NBRC 102222.</title>
        <authorList>
            <person name="Hosoyama A."/>
            <person name="Uohara A."/>
            <person name="Ohji S."/>
            <person name="Ichikawa N."/>
        </authorList>
    </citation>
    <scope>NUCLEOTIDE SEQUENCE [LARGE SCALE GENOMIC DNA]</scope>
    <source>
        <strain evidence="1 2">NBRC 102222</strain>
    </source>
</reference>
<keyword evidence="2" id="KW-1185">Reference proteome</keyword>
<gene>
    <name evidence="1" type="ORF">PES01_27510</name>
</gene>
<name>A0A510XXX3_9GAMM</name>
<proteinExistence type="predicted"/>
<dbReference type="OrthoDB" id="10004308at2"/>